<dbReference type="EMBL" id="PJQM01001904">
    <property type="protein sequence ID" value="RCH99860.1"/>
    <property type="molecule type" value="Genomic_DNA"/>
</dbReference>
<proteinExistence type="predicted"/>
<dbReference type="Proteomes" id="UP000253551">
    <property type="component" value="Unassembled WGS sequence"/>
</dbReference>
<dbReference type="STRING" id="4846.A0A367KCJ9"/>
<organism evidence="2 3">
    <name type="scientific">Rhizopus stolonifer</name>
    <name type="common">Rhizopus nigricans</name>
    <dbReference type="NCBI Taxonomy" id="4846"/>
    <lineage>
        <taxon>Eukaryota</taxon>
        <taxon>Fungi</taxon>
        <taxon>Fungi incertae sedis</taxon>
        <taxon>Mucoromycota</taxon>
        <taxon>Mucoromycotina</taxon>
        <taxon>Mucoromycetes</taxon>
        <taxon>Mucorales</taxon>
        <taxon>Mucorineae</taxon>
        <taxon>Rhizopodaceae</taxon>
        <taxon>Rhizopus</taxon>
    </lineage>
</organism>
<feature type="region of interest" description="Disordered" evidence="1">
    <location>
        <begin position="221"/>
        <end position="248"/>
    </location>
</feature>
<evidence type="ECO:0000313" key="2">
    <source>
        <dbReference type="EMBL" id="RCH99860.1"/>
    </source>
</evidence>
<reference evidence="2 3" key="1">
    <citation type="journal article" date="2018" name="G3 (Bethesda)">
        <title>Phylogenetic and Phylogenomic Definition of Rhizopus Species.</title>
        <authorList>
            <person name="Gryganskyi A.P."/>
            <person name="Golan J."/>
            <person name="Dolatabadi S."/>
            <person name="Mondo S."/>
            <person name="Robb S."/>
            <person name="Idnurm A."/>
            <person name="Muszewska A."/>
            <person name="Steczkiewicz K."/>
            <person name="Masonjones S."/>
            <person name="Liao H.L."/>
            <person name="Gajdeczka M.T."/>
            <person name="Anike F."/>
            <person name="Vuek A."/>
            <person name="Anishchenko I.M."/>
            <person name="Voigt K."/>
            <person name="de Hoog G.S."/>
            <person name="Smith M.E."/>
            <person name="Heitman J."/>
            <person name="Vilgalys R."/>
            <person name="Stajich J.E."/>
        </authorList>
    </citation>
    <scope>NUCLEOTIDE SEQUENCE [LARGE SCALE GENOMIC DNA]</scope>
    <source>
        <strain evidence="2 3">LSU 92-RS-03</strain>
    </source>
</reference>
<evidence type="ECO:0000313" key="3">
    <source>
        <dbReference type="Proteomes" id="UP000253551"/>
    </source>
</evidence>
<evidence type="ECO:0000256" key="1">
    <source>
        <dbReference type="SAM" id="MobiDB-lite"/>
    </source>
</evidence>
<feature type="region of interest" description="Disordered" evidence="1">
    <location>
        <begin position="580"/>
        <end position="599"/>
    </location>
</feature>
<comment type="caution">
    <text evidence="2">The sequence shown here is derived from an EMBL/GenBank/DDBJ whole genome shotgun (WGS) entry which is preliminary data.</text>
</comment>
<feature type="compositionally biased region" description="Basic and acidic residues" evidence="1">
    <location>
        <begin position="223"/>
        <end position="248"/>
    </location>
</feature>
<dbReference type="OrthoDB" id="2256155at2759"/>
<keyword evidence="3" id="KW-1185">Reference proteome</keyword>
<accession>A0A367KCJ9</accession>
<gene>
    <name evidence="2" type="ORF">CU098_009833</name>
</gene>
<sequence>MSDGFMCNTESNIHQKTDIMDYLPGQKTCKDDIHEEKSAQEEPVIDNLLEIFEKGCSVFVKDIPESGKLKEEDVSMEEHISVEGTSTKKDTVVEKDSVFKENIEEIAAERDFMVKDSIVPKNENYITEEKITFEDKDMLVENCMVEEEKTEPKEKMIPVEGYVFKEGIISVEETVSSEETIPTESSILGEDEETLSIIDTVLVENMGLVEITVPAEDIVPEENTEKKEKNMVSLERHTTEDDVEPAEERQSIEGIIFEKESIFERDVFEENIMSVDEDDMVSGKERESIKEYTFTKDNNVKEAAMFEKDVIEEATISEEKTPDEKTPNENVLEEDVLEENVLNEELSEKNSTEEFSSEKSRLMGIKKEVFKNNYAVNMVQRTTLEYYKPDEKVNHTTISKEYKPENKTAPRKIHRKAVLNDYKTVKKRNERSKVEPSISLLSLATNFSNVSTKNLRLSPLQRTSKSTFLRSPTLRKNEKTGTDSMLQRALSTRSSIYEHSRKNSVSSKISLRSVKSFRGQEEKTMQKYIPRSYEEMMRIPNVFERVSFYEKTLDICLKEESPITRWCDFVMARGKPDALEEGDKKRYTPMPRSDSLSDWSPCSSPDLTFGESISQFLKKASGSQATSLWNTASESKSSSSLSRNGSTYGSGIFGRSMSLLGLSRAGKANKLDKNKTFGPRVNAVNTKLSFSRSNSIRVVHSTFVKSSTSQTIGKDPLKDISKEQLTELNYMATILPHEDIRGLLDALNEANGDTMNAISIALNKNKSVRSHASNFD</sequence>
<protein>
    <submittedName>
        <fullName evidence="2">Uncharacterized protein</fullName>
    </submittedName>
</protein>
<dbReference type="AlphaFoldDB" id="A0A367KCJ9"/>
<name>A0A367KCJ9_RHIST</name>